<dbReference type="Proteomes" id="UP000005806">
    <property type="component" value="Unassembled WGS sequence"/>
</dbReference>
<name>A0A822LCV5_MICAE</name>
<proteinExistence type="predicted"/>
<sequence>MRQRLPQTLLSLKYLEFDSGCAEEVLNRNSRRLTLLRRFSVEDSRD</sequence>
<reference evidence="1 2" key="1">
    <citation type="submission" date="2012-04" db="EMBL/GenBank/DDBJ databases">
        <authorList>
            <person name="Genoscope - CEA"/>
        </authorList>
    </citation>
    <scope>NUCLEOTIDE SEQUENCE [LARGE SCALE GENOMIC DNA]</scope>
    <source>
        <strain evidence="1 2">9432</strain>
    </source>
</reference>
<protein>
    <submittedName>
        <fullName evidence="1">Uncharacterized protein</fullName>
    </submittedName>
</protein>
<gene>
    <name evidence="1" type="ORF">MICCA_2920020</name>
</gene>
<comment type="caution">
    <text evidence="1">The sequence shown here is derived from an EMBL/GenBank/DDBJ whole genome shotgun (WGS) entry which is preliminary data.</text>
</comment>
<evidence type="ECO:0000313" key="2">
    <source>
        <dbReference type="Proteomes" id="UP000005806"/>
    </source>
</evidence>
<dbReference type="EMBL" id="CAIH01000215">
    <property type="protein sequence ID" value="CCH93317.1"/>
    <property type="molecule type" value="Genomic_DNA"/>
</dbReference>
<accession>A0A822LCV5</accession>
<dbReference type="AlphaFoldDB" id="A0A822LCV5"/>
<evidence type="ECO:0000313" key="1">
    <source>
        <dbReference type="EMBL" id="CCH93317.1"/>
    </source>
</evidence>
<organism evidence="1 2">
    <name type="scientific">Microcystis aeruginosa PCC 9432</name>
    <dbReference type="NCBI Taxonomy" id="1160280"/>
    <lineage>
        <taxon>Bacteria</taxon>
        <taxon>Bacillati</taxon>
        <taxon>Cyanobacteriota</taxon>
        <taxon>Cyanophyceae</taxon>
        <taxon>Oscillatoriophycideae</taxon>
        <taxon>Chroococcales</taxon>
        <taxon>Microcystaceae</taxon>
        <taxon>Microcystis</taxon>
    </lineage>
</organism>